<keyword evidence="3 5" id="KW-0067">ATP-binding</keyword>
<dbReference type="FunFam" id="3.40.50.300:FF:000032">
    <property type="entry name" value="Export ABC transporter ATP-binding protein"/>
    <property type="match status" value="1"/>
</dbReference>
<dbReference type="Gene3D" id="3.40.50.300">
    <property type="entry name" value="P-loop containing nucleotide triphosphate hydrolases"/>
    <property type="match status" value="1"/>
</dbReference>
<sequence>MITIKNLTKAYKSMGDEVQALRSVSLEIKKGESVSVMGHSGSGKSTLLSIIGALNPPTSGLIEIDGIEIYKLSQERRADFRREYLGFVFQQFQLIPYLTAHENVMLPLTTTSRSNKEKREMAAEALSKVGLGNKMNRLPNQLSGGEQERVAIARAIVNEPPLLLADEPTGSLDTKTGDEIMELFQNLNNDGLTILMVTHNPDNTRYLGRTIAMKDGLLVPEEEIIVASNKIV</sequence>
<dbReference type="SUPFAM" id="SSF52540">
    <property type="entry name" value="P-loop containing nucleoside triphosphate hydrolases"/>
    <property type="match status" value="1"/>
</dbReference>
<dbReference type="InterPro" id="IPR017911">
    <property type="entry name" value="MacB-like_ATP-bd"/>
</dbReference>
<evidence type="ECO:0000256" key="2">
    <source>
        <dbReference type="ARBA" id="ARBA00022741"/>
    </source>
</evidence>
<dbReference type="GO" id="GO:0016887">
    <property type="term" value="F:ATP hydrolysis activity"/>
    <property type="evidence" value="ECO:0007669"/>
    <property type="project" value="InterPro"/>
</dbReference>
<feature type="domain" description="ABC transporter" evidence="4">
    <location>
        <begin position="2"/>
        <end position="231"/>
    </location>
</feature>
<dbReference type="GO" id="GO:0022857">
    <property type="term" value="F:transmembrane transporter activity"/>
    <property type="evidence" value="ECO:0007669"/>
    <property type="project" value="TreeGrafter"/>
</dbReference>
<dbReference type="CDD" id="cd03255">
    <property type="entry name" value="ABC_MJ0796_LolCDE_FtsE"/>
    <property type="match status" value="1"/>
</dbReference>
<dbReference type="PANTHER" id="PTHR24220:SF86">
    <property type="entry name" value="ABC TRANSPORTER ABCH.1"/>
    <property type="match status" value="1"/>
</dbReference>
<dbReference type="InterPro" id="IPR015854">
    <property type="entry name" value="ABC_transpr_LolD-like"/>
</dbReference>
<dbReference type="PROSITE" id="PS50893">
    <property type="entry name" value="ABC_TRANSPORTER_2"/>
    <property type="match status" value="1"/>
</dbReference>
<dbReference type="SMART" id="SM00382">
    <property type="entry name" value="AAA"/>
    <property type="match status" value="1"/>
</dbReference>
<dbReference type="Pfam" id="PF00005">
    <property type="entry name" value="ABC_tran"/>
    <property type="match status" value="1"/>
</dbReference>
<dbReference type="GO" id="GO:0098796">
    <property type="term" value="C:membrane protein complex"/>
    <property type="evidence" value="ECO:0007669"/>
    <property type="project" value="UniProtKB-ARBA"/>
</dbReference>
<accession>A0A7G9WD06</accession>
<dbReference type="PANTHER" id="PTHR24220">
    <property type="entry name" value="IMPORT ATP-BINDING PROTEIN"/>
    <property type="match status" value="1"/>
</dbReference>
<dbReference type="GO" id="GO:0005886">
    <property type="term" value="C:plasma membrane"/>
    <property type="evidence" value="ECO:0007669"/>
    <property type="project" value="TreeGrafter"/>
</dbReference>
<dbReference type="AlphaFoldDB" id="A0A7G9WD06"/>
<dbReference type="Proteomes" id="UP000516160">
    <property type="component" value="Chromosome"/>
</dbReference>
<keyword evidence="2" id="KW-0547">Nucleotide-binding</keyword>
<reference evidence="5 6" key="1">
    <citation type="submission" date="2020-07" db="EMBL/GenBank/DDBJ databases">
        <title>Alkalicella. sp. LB2 genome.</title>
        <authorList>
            <person name="Postec A."/>
            <person name="Quemeneur M."/>
        </authorList>
    </citation>
    <scope>NUCLEOTIDE SEQUENCE [LARGE SCALE GENOMIC DNA]</scope>
    <source>
        <strain evidence="5 6">LB2</strain>
    </source>
</reference>
<evidence type="ECO:0000256" key="3">
    <source>
        <dbReference type="ARBA" id="ARBA00022840"/>
    </source>
</evidence>
<dbReference type="InterPro" id="IPR003439">
    <property type="entry name" value="ABC_transporter-like_ATP-bd"/>
</dbReference>
<evidence type="ECO:0000313" key="5">
    <source>
        <dbReference type="EMBL" id="QNO16568.1"/>
    </source>
</evidence>
<keyword evidence="1" id="KW-0813">Transport</keyword>
<evidence type="ECO:0000259" key="4">
    <source>
        <dbReference type="PROSITE" id="PS50893"/>
    </source>
</evidence>
<name>A0A7G9WD06_ALKCA</name>
<dbReference type="GO" id="GO:0005524">
    <property type="term" value="F:ATP binding"/>
    <property type="evidence" value="ECO:0007669"/>
    <property type="project" value="UniProtKB-KW"/>
</dbReference>
<organism evidence="5 6">
    <name type="scientific">Alkalicella caledoniensis</name>
    <dbReference type="NCBI Taxonomy" id="2731377"/>
    <lineage>
        <taxon>Bacteria</taxon>
        <taxon>Bacillati</taxon>
        <taxon>Bacillota</taxon>
        <taxon>Clostridia</taxon>
        <taxon>Eubacteriales</taxon>
        <taxon>Proteinivoracaceae</taxon>
        <taxon>Alkalicella</taxon>
    </lineage>
</organism>
<gene>
    <name evidence="5" type="ORF">HYG86_00935</name>
</gene>
<dbReference type="EMBL" id="CP058559">
    <property type="protein sequence ID" value="QNO16568.1"/>
    <property type="molecule type" value="Genomic_DNA"/>
</dbReference>
<proteinExistence type="predicted"/>
<dbReference type="InterPro" id="IPR027417">
    <property type="entry name" value="P-loop_NTPase"/>
</dbReference>
<evidence type="ECO:0000256" key="1">
    <source>
        <dbReference type="ARBA" id="ARBA00022448"/>
    </source>
</evidence>
<dbReference type="KEGG" id="acae:HYG86_00935"/>
<protein>
    <submittedName>
        <fullName evidence="5">ABC transporter ATP-binding protein</fullName>
    </submittedName>
</protein>
<keyword evidence="6" id="KW-1185">Reference proteome</keyword>
<evidence type="ECO:0000313" key="6">
    <source>
        <dbReference type="Proteomes" id="UP000516160"/>
    </source>
</evidence>
<dbReference type="InterPro" id="IPR003593">
    <property type="entry name" value="AAA+_ATPase"/>
</dbReference>